<evidence type="ECO:0000313" key="2">
    <source>
        <dbReference type="Proteomes" id="UP000265716"/>
    </source>
</evidence>
<dbReference type="Proteomes" id="UP000265716">
    <property type="component" value="Unassembled WGS sequence"/>
</dbReference>
<reference evidence="1 2" key="1">
    <citation type="submission" date="2018-08" db="EMBL/GenBank/DDBJ databases">
        <title>Aphanomyces genome sequencing and annotation.</title>
        <authorList>
            <person name="Minardi D."/>
            <person name="Oidtmann B."/>
            <person name="Van Der Giezen M."/>
            <person name="Studholme D.J."/>
        </authorList>
    </citation>
    <scope>NUCLEOTIDE SEQUENCE [LARGE SCALE GENOMIC DNA]</scope>
    <source>
        <strain evidence="1 2">SA</strain>
    </source>
</reference>
<sequence>MNVPGFRWILMGCIGALVLFQSVDVFLTYRAVLSSSPPRHAFRPLVDDVQDNDLLHMNKLMTECLAQSEAIVSSRYMQPPLWRESDAKDILAEVMRCPEAEVFLPIGIRSYGYCEDAMAYVKFLETRAMPMWVYEIDFHIDGTVVLSRRHQHLQLASCVGKTYSYHDLCPHTAVILMNHYWDGLPDRHDFPSTKKLILMPNVEMYELQASHYHRVDYVLAKTKDAYQRITQWYDRDDNNRRNTSVYYTSHTTSDPTVLAKEAAKVDPFTYSAAPRNWENLTFFHANGHSTLKNTIELLDCWSSRPDFPPISIYSSDAGSNDTYWRHLRDGRPMLNVQYHSGEFARAAGALVLTTDGAPMNEFIDEASGVLITGVGARWTGDKVLMGPGTEFNVEHELICDTVDRVLALTPAERSTRAANGQTRYHEQQAYFKAAMAKFRRLLRRELTPGRNATA</sequence>
<proteinExistence type="predicted"/>
<name>A0A397CIA0_APHAT</name>
<comment type="caution">
    <text evidence="1">The sequence shown here is derived from an EMBL/GenBank/DDBJ whole genome shotgun (WGS) entry which is preliminary data.</text>
</comment>
<dbReference type="VEuPathDB" id="FungiDB:H257_13306"/>
<dbReference type="AlphaFoldDB" id="A0A397CIA0"/>
<organism evidence="1 2">
    <name type="scientific">Aphanomyces astaci</name>
    <name type="common">Crayfish plague agent</name>
    <dbReference type="NCBI Taxonomy" id="112090"/>
    <lineage>
        <taxon>Eukaryota</taxon>
        <taxon>Sar</taxon>
        <taxon>Stramenopiles</taxon>
        <taxon>Oomycota</taxon>
        <taxon>Saprolegniomycetes</taxon>
        <taxon>Saprolegniales</taxon>
        <taxon>Verrucalvaceae</taxon>
        <taxon>Aphanomyces</taxon>
    </lineage>
</organism>
<protein>
    <submittedName>
        <fullName evidence="1">Uncharacterized protein</fullName>
    </submittedName>
</protein>
<dbReference type="EMBL" id="QUTC01007915">
    <property type="protein sequence ID" value="RHY45840.1"/>
    <property type="molecule type" value="Genomic_DNA"/>
</dbReference>
<gene>
    <name evidence="1" type="ORF">DYB38_007721</name>
</gene>
<accession>A0A397CIA0</accession>
<evidence type="ECO:0000313" key="1">
    <source>
        <dbReference type="EMBL" id="RHY45840.1"/>
    </source>
</evidence>